<sequence>MPRIRFRFLHSIPSRPLRLGGMSYREDKENHGPRIDDDDGPILYRDDVEDEGELRDCLYMYKIKCV</sequence>
<name>A0A0K2VHS8_LEPSM</name>
<evidence type="ECO:0000313" key="2">
    <source>
        <dbReference type="EMBL" id="CDW49506.1"/>
    </source>
</evidence>
<feature type="compositionally biased region" description="Basic and acidic residues" evidence="1">
    <location>
        <begin position="24"/>
        <end position="35"/>
    </location>
</feature>
<feature type="region of interest" description="Disordered" evidence="1">
    <location>
        <begin position="20"/>
        <end position="42"/>
    </location>
</feature>
<proteinExistence type="predicted"/>
<evidence type="ECO:0000256" key="1">
    <source>
        <dbReference type="SAM" id="MobiDB-lite"/>
    </source>
</evidence>
<dbReference type="AlphaFoldDB" id="A0A0K2VHS8"/>
<protein>
    <submittedName>
        <fullName evidence="2">Uncharacterized protein</fullName>
    </submittedName>
</protein>
<accession>A0A0K2VHS8</accession>
<organism evidence="2">
    <name type="scientific">Lepeophtheirus salmonis</name>
    <name type="common">Salmon louse</name>
    <name type="synonym">Caligus salmonis</name>
    <dbReference type="NCBI Taxonomy" id="72036"/>
    <lineage>
        <taxon>Eukaryota</taxon>
        <taxon>Metazoa</taxon>
        <taxon>Ecdysozoa</taxon>
        <taxon>Arthropoda</taxon>
        <taxon>Crustacea</taxon>
        <taxon>Multicrustacea</taxon>
        <taxon>Hexanauplia</taxon>
        <taxon>Copepoda</taxon>
        <taxon>Siphonostomatoida</taxon>
        <taxon>Caligidae</taxon>
        <taxon>Lepeophtheirus</taxon>
    </lineage>
</organism>
<reference evidence="2" key="1">
    <citation type="submission" date="2014-05" db="EMBL/GenBank/DDBJ databases">
        <authorList>
            <person name="Chronopoulou M."/>
        </authorList>
    </citation>
    <scope>NUCLEOTIDE SEQUENCE</scope>
    <source>
        <tissue evidence="2">Whole organism</tissue>
    </source>
</reference>
<dbReference type="EMBL" id="HACA01032145">
    <property type="protein sequence ID" value="CDW49506.1"/>
    <property type="molecule type" value="Transcribed_RNA"/>
</dbReference>
<dbReference type="OrthoDB" id="5563016at2759"/>